<evidence type="ECO:0000313" key="2">
    <source>
        <dbReference type="Proteomes" id="UP000807469"/>
    </source>
</evidence>
<gene>
    <name evidence="1" type="ORF">BDN70DRAFT_719947</name>
</gene>
<proteinExistence type="predicted"/>
<comment type="caution">
    <text evidence="1">The sequence shown here is derived from an EMBL/GenBank/DDBJ whole genome shotgun (WGS) entry which is preliminary data.</text>
</comment>
<keyword evidence="2" id="KW-1185">Reference proteome</keyword>
<sequence>MTASNFLVFFALRRKFLVEALSDLNSILHCYVLFQILSSEARIMRPSPVNIVIRMLRSAFGGGNWIRLHWRHSMRIAAVSLSFPSWNLLIFEGTDGVRSRESACSMSYVQFYQSSTRGSFRACRNLAYNLKSASSHLWHRRNFFALSKRSRRMRSTQSTPASAFFYALAML</sequence>
<name>A0A9P5Z137_9AGAR</name>
<reference evidence="1" key="1">
    <citation type="submission" date="2020-11" db="EMBL/GenBank/DDBJ databases">
        <authorList>
            <consortium name="DOE Joint Genome Institute"/>
            <person name="Ahrendt S."/>
            <person name="Riley R."/>
            <person name="Andreopoulos W."/>
            <person name="Labutti K."/>
            <person name="Pangilinan J."/>
            <person name="Ruiz-Duenas F.J."/>
            <person name="Barrasa J.M."/>
            <person name="Sanchez-Garcia M."/>
            <person name="Camarero S."/>
            <person name="Miyauchi S."/>
            <person name="Serrano A."/>
            <person name="Linde D."/>
            <person name="Babiker R."/>
            <person name="Drula E."/>
            <person name="Ayuso-Fernandez I."/>
            <person name="Pacheco R."/>
            <person name="Padilla G."/>
            <person name="Ferreira P."/>
            <person name="Barriuso J."/>
            <person name="Kellner H."/>
            <person name="Castanera R."/>
            <person name="Alfaro M."/>
            <person name="Ramirez L."/>
            <person name="Pisabarro A.G."/>
            <person name="Kuo A."/>
            <person name="Tritt A."/>
            <person name="Lipzen A."/>
            <person name="He G."/>
            <person name="Yan M."/>
            <person name="Ng V."/>
            <person name="Cullen D."/>
            <person name="Martin F."/>
            <person name="Rosso M.-N."/>
            <person name="Henrissat B."/>
            <person name="Hibbett D."/>
            <person name="Martinez A.T."/>
            <person name="Grigoriev I.V."/>
        </authorList>
    </citation>
    <scope>NUCLEOTIDE SEQUENCE</scope>
    <source>
        <strain evidence="1">CIRM-BRFM 674</strain>
    </source>
</reference>
<dbReference type="AlphaFoldDB" id="A0A9P5Z137"/>
<accession>A0A9P5Z137</accession>
<dbReference type="EMBL" id="MU155224">
    <property type="protein sequence ID" value="KAF9478886.1"/>
    <property type="molecule type" value="Genomic_DNA"/>
</dbReference>
<organism evidence="1 2">
    <name type="scientific">Pholiota conissans</name>
    <dbReference type="NCBI Taxonomy" id="109636"/>
    <lineage>
        <taxon>Eukaryota</taxon>
        <taxon>Fungi</taxon>
        <taxon>Dikarya</taxon>
        <taxon>Basidiomycota</taxon>
        <taxon>Agaricomycotina</taxon>
        <taxon>Agaricomycetes</taxon>
        <taxon>Agaricomycetidae</taxon>
        <taxon>Agaricales</taxon>
        <taxon>Agaricineae</taxon>
        <taxon>Strophariaceae</taxon>
        <taxon>Pholiota</taxon>
    </lineage>
</organism>
<dbReference type="Proteomes" id="UP000807469">
    <property type="component" value="Unassembled WGS sequence"/>
</dbReference>
<protein>
    <submittedName>
        <fullName evidence="1">Uncharacterized protein</fullName>
    </submittedName>
</protein>
<evidence type="ECO:0000313" key="1">
    <source>
        <dbReference type="EMBL" id="KAF9478886.1"/>
    </source>
</evidence>